<proteinExistence type="predicted"/>
<dbReference type="EMBL" id="CM046113">
    <property type="protein sequence ID" value="KAI8421095.1"/>
    <property type="molecule type" value="Genomic_DNA"/>
</dbReference>
<accession>A0ACC0JAQ4</accession>
<evidence type="ECO:0000313" key="2">
    <source>
        <dbReference type="Proteomes" id="UP001064048"/>
    </source>
</evidence>
<protein>
    <submittedName>
        <fullName evidence="1">Uncharacterized protein</fullName>
    </submittedName>
</protein>
<gene>
    <name evidence="1" type="ORF">MSG28_008203</name>
</gene>
<organism evidence="1 2">
    <name type="scientific">Choristoneura fumiferana</name>
    <name type="common">Spruce budworm moth</name>
    <name type="synonym">Archips fumiferana</name>
    <dbReference type="NCBI Taxonomy" id="7141"/>
    <lineage>
        <taxon>Eukaryota</taxon>
        <taxon>Metazoa</taxon>
        <taxon>Ecdysozoa</taxon>
        <taxon>Arthropoda</taxon>
        <taxon>Hexapoda</taxon>
        <taxon>Insecta</taxon>
        <taxon>Pterygota</taxon>
        <taxon>Neoptera</taxon>
        <taxon>Endopterygota</taxon>
        <taxon>Lepidoptera</taxon>
        <taxon>Glossata</taxon>
        <taxon>Ditrysia</taxon>
        <taxon>Tortricoidea</taxon>
        <taxon>Tortricidae</taxon>
        <taxon>Tortricinae</taxon>
        <taxon>Choristoneura</taxon>
    </lineage>
</organism>
<comment type="caution">
    <text evidence="1">The sequence shown here is derived from an EMBL/GenBank/DDBJ whole genome shotgun (WGS) entry which is preliminary data.</text>
</comment>
<keyword evidence="2" id="KW-1185">Reference proteome</keyword>
<reference evidence="1 2" key="1">
    <citation type="journal article" date="2022" name="Genome Biol. Evol.">
        <title>The Spruce Budworm Genome: Reconstructing the Evolutionary History of Antifreeze Proteins.</title>
        <authorList>
            <person name="Beliveau C."/>
            <person name="Gagne P."/>
            <person name="Picq S."/>
            <person name="Vernygora O."/>
            <person name="Keeling C.I."/>
            <person name="Pinkney K."/>
            <person name="Doucet D."/>
            <person name="Wen F."/>
            <person name="Johnston J.S."/>
            <person name="Maaroufi H."/>
            <person name="Boyle B."/>
            <person name="Laroche J."/>
            <person name="Dewar K."/>
            <person name="Juretic N."/>
            <person name="Blackburn G."/>
            <person name="Nisole A."/>
            <person name="Brunet B."/>
            <person name="Brandao M."/>
            <person name="Lumley L."/>
            <person name="Duan J."/>
            <person name="Quan G."/>
            <person name="Lucarotti C.J."/>
            <person name="Roe A.D."/>
            <person name="Sperling F.A.H."/>
            <person name="Levesque R.C."/>
            <person name="Cusson M."/>
        </authorList>
    </citation>
    <scope>NUCLEOTIDE SEQUENCE [LARGE SCALE GENOMIC DNA]</scope>
    <source>
        <strain evidence="1">Glfc:IPQL:Cfum</strain>
    </source>
</reference>
<sequence length="349" mass="40901">MVLFKASQQKVSRIVLGAKTALKAKEGFEFHNITSLFFPTQKGNYRLLFENYMYWCARPNLENNTIRRWSCSRLRRNKCPAVAVVRDTELIPTTKGNYVLRVGHYMYSSNWNRPKDSQDSRRWYCSQRKKYSCQTNDNLLLNNITNKINAATAIRPSTPNLPSKMNIGWSQKGQMRLSCAGYTFVLPNHYRRSICKRWYCSTDRPKGCKAFVITKYEEIISINNSHNHPARTPRTILTDENDAISTFMNTNTVSANIITNQMGRQRLVLNVYFTKSQRGNKLIYINGYTYYLYRVTGPRERWKCTNHRCYAFLLIIDGQVMKFVSSHTHRVSEFVNRGPMWRANLEWNV</sequence>
<evidence type="ECO:0000313" key="1">
    <source>
        <dbReference type="EMBL" id="KAI8421095.1"/>
    </source>
</evidence>
<name>A0ACC0JAQ4_CHOFU</name>
<dbReference type="Proteomes" id="UP001064048">
    <property type="component" value="Chromosome 13"/>
</dbReference>